<reference evidence="2" key="1">
    <citation type="journal article" date="2024" name="Int. J. Syst. Evol. Microbiol.">
        <title>Brooklawnia propionicigenes sp. nov., a facultatively anaerobic, propionate-producing bacterium isolated from a methanogenic reactor treating waste from cattle farms.</title>
        <authorList>
            <person name="Akita Y."/>
            <person name="Ueki A."/>
            <person name="Tonouchi A."/>
            <person name="Sugawara Y."/>
            <person name="Honma S."/>
            <person name="Kaku N."/>
            <person name="Ueki K."/>
        </authorList>
    </citation>
    <scope>NUCLEOTIDE SEQUENCE</scope>
    <source>
        <strain evidence="2">SH051</strain>
    </source>
</reference>
<feature type="domain" description="NADPH-dependent FMN reductase-like" evidence="1">
    <location>
        <begin position="1"/>
        <end position="149"/>
    </location>
</feature>
<dbReference type="KEGG" id="broo:brsh051_16880"/>
<accession>A0AAN0KA40</accession>
<protein>
    <submittedName>
        <fullName evidence="2">NADPH-dependent FMN reductase</fullName>
    </submittedName>
</protein>
<sequence>MKVGIVVGSIREGRKGIHVGQWVLDEASKREDATFELIDVKEFDLPLLTSSTLPAAAKRQYDLENVRRWSAAIDACDAYVFVTPEYNHGVPGAFKNAVDLLGPEWVGKAIGFVSYGSAEGVRAVEQWRQIVANFSMFDVRAQASLSNFTEFAPDGTVVPGPRRAGDLNGLLNQLIGAAEKL</sequence>
<proteinExistence type="predicted"/>
<dbReference type="Proteomes" id="UP001431656">
    <property type="component" value="Chromosome"/>
</dbReference>
<dbReference type="SUPFAM" id="SSF52218">
    <property type="entry name" value="Flavoproteins"/>
    <property type="match status" value="1"/>
</dbReference>
<evidence type="ECO:0000313" key="2">
    <source>
        <dbReference type="EMBL" id="BEH02407.1"/>
    </source>
</evidence>
<dbReference type="RefSeq" id="WP_286264011.1">
    <property type="nucleotide sequence ID" value="NZ_AP028056.1"/>
</dbReference>
<dbReference type="InterPro" id="IPR029039">
    <property type="entry name" value="Flavoprotein-like_sf"/>
</dbReference>
<dbReference type="Pfam" id="PF03358">
    <property type="entry name" value="FMN_red"/>
    <property type="match status" value="1"/>
</dbReference>
<dbReference type="InterPro" id="IPR050712">
    <property type="entry name" value="NAD(P)H-dep_reductase"/>
</dbReference>
<gene>
    <name evidence="2" type="ORF">brsh051_16880</name>
</gene>
<keyword evidence="3" id="KW-1185">Reference proteome</keyword>
<dbReference type="GO" id="GO:0010181">
    <property type="term" value="F:FMN binding"/>
    <property type="evidence" value="ECO:0007669"/>
    <property type="project" value="TreeGrafter"/>
</dbReference>
<evidence type="ECO:0000313" key="3">
    <source>
        <dbReference type="Proteomes" id="UP001431656"/>
    </source>
</evidence>
<organism evidence="2 3">
    <name type="scientific">Brooklawnia propionicigenes</name>
    <dbReference type="NCBI Taxonomy" id="3041175"/>
    <lineage>
        <taxon>Bacteria</taxon>
        <taxon>Bacillati</taxon>
        <taxon>Actinomycetota</taxon>
        <taxon>Actinomycetes</taxon>
        <taxon>Propionibacteriales</taxon>
        <taxon>Propionibacteriaceae</taxon>
        <taxon>Brooklawnia</taxon>
    </lineage>
</organism>
<dbReference type="GO" id="GO:0005829">
    <property type="term" value="C:cytosol"/>
    <property type="evidence" value="ECO:0007669"/>
    <property type="project" value="TreeGrafter"/>
</dbReference>
<dbReference type="PANTHER" id="PTHR30543">
    <property type="entry name" value="CHROMATE REDUCTASE"/>
    <property type="match status" value="1"/>
</dbReference>
<evidence type="ECO:0000259" key="1">
    <source>
        <dbReference type="Pfam" id="PF03358"/>
    </source>
</evidence>
<dbReference type="AlphaFoldDB" id="A0AAN0KA40"/>
<dbReference type="EMBL" id="AP028056">
    <property type="protein sequence ID" value="BEH02407.1"/>
    <property type="molecule type" value="Genomic_DNA"/>
</dbReference>
<dbReference type="PANTHER" id="PTHR30543:SF21">
    <property type="entry name" value="NAD(P)H-DEPENDENT FMN REDUCTASE LOT6"/>
    <property type="match status" value="1"/>
</dbReference>
<dbReference type="InterPro" id="IPR005025">
    <property type="entry name" value="FMN_Rdtase-like_dom"/>
</dbReference>
<name>A0AAN0KA40_9ACTN</name>
<dbReference type="GO" id="GO:0016491">
    <property type="term" value="F:oxidoreductase activity"/>
    <property type="evidence" value="ECO:0007669"/>
    <property type="project" value="InterPro"/>
</dbReference>
<dbReference type="Gene3D" id="3.40.50.360">
    <property type="match status" value="1"/>
</dbReference>